<comment type="similarity">
    <text evidence="1">Belongs to the guanylate kinase family.</text>
</comment>
<feature type="domain" description="Guanylate kinase-like" evidence="7">
    <location>
        <begin position="64"/>
        <end position="246"/>
    </location>
</feature>
<dbReference type="SMART" id="SM00072">
    <property type="entry name" value="GuKc"/>
    <property type="match status" value="1"/>
</dbReference>
<keyword evidence="6" id="KW-0067">ATP-binding</keyword>
<feature type="non-terminal residue" evidence="8">
    <location>
        <position position="1"/>
    </location>
</feature>
<dbReference type="EMBL" id="JASPKZ010010438">
    <property type="protein sequence ID" value="KAJ9574352.1"/>
    <property type="molecule type" value="Genomic_DNA"/>
</dbReference>
<keyword evidence="9" id="KW-1185">Reference proteome</keyword>
<dbReference type="NCBIfam" id="TIGR03263">
    <property type="entry name" value="guanyl_kin"/>
    <property type="match status" value="1"/>
</dbReference>
<dbReference type="PANTHER" id="PTHR23117:SF13">
    <property type="entry name" value="GUANYLATE KINASE"/>
    <property type="match status" value="1"/>
</dbReference>
<dbReference type="Proteomes" id="UP001233999">
    <property type="component" value="Unassembled WGS sequence"/>
</dbReference>
<dbReference type="PROSITE" id="PS00856">
    <property type="entry name" value="GUANYLATE_KINASE_1"/>
    <property type="match status" value="1"/>
</dbReference>
<feature type="non-terminal residue" evidence="8">
    <location>
        <position position="261"/>
    </location>
</feature>
<keyword evidence="3" id="KW-0808">Transferase</keyword>
<dbReference type="InterPro" id="IPR017665">
    <property type="entry name" value="Guanylate_kinase"/>
</dbReference>
<dbReference type="HAMAP" id="MF_00328">
    <property type="entry name" value="Guanylate_kinase"/>
    <property type="match status" value="1"/>
</dbReference>
<accession>A0AAD7Z654</accession>
<organism evidence="8 9">
    <name type="scientific">Diploptera punctata</name>
    <name type="common">Pacific beetle cockroach</name>
    <dbReference type="NCBI Taxonomy" id="6984"/>
    <lineage>
        <taxon>Eukaryota</taxon>
        <taxon>Metazoa</taxon>
        <taxon>Ecdysozoa</taxon>
        <taxon>Arthropoda</taxon>
        <taxon>Hexapoda</taxon>
        <taxon>Insecta</taxon>
        <taxon>Pterygota</taxon>
        <taxon>Neoptera</taxon>
        <taxon>Polyneoptera</taxon>
        <taxon>Dictyoptera</taxon>
        <taxon>Blattodea</taxon>
        <taxon>Blaberoidea</taxon>
        <taxon>Blaberidae</taxon>
        <taxon>Diplopterinae</taxon>
        <taxon>Diploptera</taxon>
    </lineage>
</organism>
<dbReference type="SUPFAM" id="SSF52540">
    <property type="entry name" value="P-loop containing nucleoside triphosphate hydrolases"/>
    <property type="match status" value="1"/>
</dbReference>
<comment type="caution">
    <text evidence="8">The sequence shown here is derived from an EMBL/GenBank/DDBJ whole genome shotgun (WGS) entry which is preliminary data.</text>
</comment>
<dbReference type="InterPro" id="IPR027417">
    <property type="entry name" value="P-loop_NTPase"/>
</dbReference>
<dbReference type="GO" id="GO:0004385">
    <property type="term" value="F:GMP kinase activity"/>
    <property type="evidence" value="ECO:0007669"/>
    <property type="project" value="UniProtKB-EC"/>
</dbReference>
<gene>
    <name evidence="8" type="ORF">L9F63_026000</name>
</gene>
<evidence type="ECO:0000256" key="5">
    <source>
        <dbReference type="ARBA" id="ARBA00022777"/>
    </source>
</evidence>
<dbReference type="InterPro" id="IPR008144">
    <property type="entry name" value="Guanylate_kin-like_dom"/>
</dbReference>
<dbReference type="FunFam" id="3.40.50.300:FF:000776">
    <property type="entry name" value="Guanylate kinase 2"/>
    <property type="match status" value="1"/>
</dbReference>
<evidence type="ECO:0000256" key="6">
    <source>
        <dbReference type="ARBA" id="ARBA00022840"/>
    </source>
</evidence>
<protein>
    <recommendedName>
        <fullName evidence="2">guanylate kinase</fullName>
        <ecNumber evidence="2">2.7.4.8</ecNumber>
    </recommendedName>
</protein>
<evidence type="ECO:0000256" key="4">
    <source>
        <dbReference type="ARBA" id="ARBA00022741"/>
    </source>
</evidence>
<evidence type="ECO:0000256" key="3">
    <source>
        <dbReference type="ARBA" id="ARBA00022679"/>
    </source>
</evidence>
<evidence type="ECO:0000256" key="1">
    <source>
        <dbReference type="ARBA" id="ARBA00005790"/>
    </source>
</evidence>
<keyword evidence="5" id="KW-0418">Kinase</keyword>
<dbReference type="GO" id="GO:0005829">
    <property type="term" value="C:cytosol"/>
    <property type="evidence" value="ECO:0007669"/>
    <property type="project" value="TreeGrafter"/>
</dbReference>
<dbReference type="Pfam" id="PF00625">
    <property type="entry name" value="Guanylate_kin"/>
    <property type="match status" value="1"/>
</dbReference>
<keyword evidence="4" id="KW-0547">Nucleotide-binding</keyword>
<proteinExistence type="inferred from homology"/>
<evidence type="ECO:0000259" key="7">
    <source>
        <dbReference type="PROSITE" id="PS50052"/>
    </source>
</evidence>
<name>A0AAD7Z654_DIPPU</name>
<reference evidence="8" key="1">
    <citation type="journal article" date="2023" name="IScience">
        <title>Live-bearing cockroach genome reveals convergent evolutionary mechanisms linked to viviparity in insects and beyond.</title>
        <authorList>
            <person name="Fouks B."/>
            <person name="Harrison M.C."/>
            <person name="Mikhailova A.A."/>
            <person name="Marchal E."/>
            <person name="English S."/>
            <person name="Carruthers M."/>
            <person name="Jennings E.C."/>
            <person name="Chiamaka E.L."/>
            <person name="Frigard R.A."/>
            <person name="Pippel M."/>
            <person name="Attardo G.M."/>
            <person name="Benoit J.B."/>
            <person name="Bornberg-Bauer E."/>
            <person name="Tobe S.S."/>
        </authorList>
    </citation>
    <scope>NUCLEOTIDE SEQUENCE</scope>
    <source>
        <strain evidence="8">Stay&amp;Tobe</strain>
    </source>
</reference>
<dbReference type="PROSITE" id="PS50052">
    <property type="entry name" value="GUANYLATE_KINASE_2"/>
    <property type="match status" value="1"/>
</dbReference>
<dbReference type="PANTHER" id="PTHR23117">
    <property type="entry name" value="GUANYLATE KINASE-RELATED"/>
    <property type="match status" value="1"/>
</dbReference>
<dbReference type="AlphaFoldDB" id="A0AAD7Z654"/>
<dbReference type="EC" id="2.7.4.8" evidence="2"/>
<evidence type="ECO:0000313" key="8">
    <source>
        <dbReference type="EMBL" id="KAJ9574352.1"/>
    </source>
</evidence>
<dbReference type="InterPro" id="IPR020590">
    <property type="entry name" value="Guanylate_kinase_CS"/>
</dbReference>
<reference evidence="8" key="2">
    <citation type="submission" date="2023-05" db="EMBL/GenBank/DDBJ databases">
        <authorList>
            <person name="Fouks B."/>
        </authorList>
    </citation>
    <scope>NUCLEOTIDE SEQUENCE</scope>
    <source>
        <strain evidence="8">Stay&amp;Tobe</strain>
        <tissue evidence="8">Testes</tissue>
    </source>
</reference>
<evidence type="ECO:0000256" key="2">
    <source>
        <dbReference type="ARBA" id="ARBA00012961"/>
    </source>
</evidence>
<sequence length="261" mass="29082">SGSAPRRSSIVLANSTRFGMSFGSRRCTNCTLYACNPVANNDSKLGEFFLRTFPGLSRMVHQGPRPLVICGPSGSGKSTLLQRLFGEFPSKFGFSVSHTTRNPRSGEVDGKHYHFTTREAMTEAIGRGEFLETAEFSKNMYGTSKAAVQSVMSEGKVCVLDIEVQGVKQVKQTDLNPLYVFIMPPSMEELERRLRDRGTETEESLQRRLNTAKTEIEYGQTPGNFDLVVVNNSLDKAYSSLREFVLKELGKNQVDGINHYE</sequence>
<dbReference type="CDD" id="cd00071">
    <property type="entry name" value="GMPK"/>
    <property type="match status" value="1"/>
</dbReference>
<dbReference type="GO" id="GO:0005524">
    <property type="term" value="F:ATP binding"/>
    <property type="evidence" value="ECO:0007669"/>
    <property type="project" value="UniProtKB-KW"/>
</dbReference>
<dbReference type="Gene3D" id="3.40.50.300">
    <property type="entry name" value="P-loop containing nucleotide triphosphate hydrolases"/>
    <property type="match status" value="1"/>
</dbReference>
<evidence type="ECO:0000313" key="9">
    <source>
        <dbReference type="Proteomes" id="UP001233999"/>
    </source>
</evidence>
<dbReference type="InterPro" id="IPR008145">
    <property type="entry name" value="GK/Ca_channel_bsu"/>
</dbReference>